<dbReference type="Pfam" id="PF13413">
    <property type="entry name" value="HTH_25"/>
    <property type="match status" value="1"/>
</dbReference>
<proteinExistence type="predicted"/>
<dbReference type="Proteomes" id="UP000425960">
    <property type="component" value="Chromosome"/>
</dbReference>
<dbReference type="KEGG" id="dov:DSCO28_69660"/>
<dbReference type="Gene3D" id="1.10.260.40">
    <property type="entry name" value="lambda repressor-like DNA-binding domains"/>
    <property type="match status" value="1"/>
</dbReference>
<protein>
    <recommendedName>
        <fullName evidence="3">Cytoskeleton protein RodZ-like C-terminal domain-containing protein</fullName>
    </recommendedName>
</protein>
<dbReference type="RefSeq" id="WP_155313946.1">
    <property type="nucleotide sequence ID" value="NZ_AP021876.1"/>
</dbReference>
<evidence type="ECO:0000313" key="5">
    <source>
        <dbReference type="Proteomes" id="UP000425960"/>
    </source>
</evidence>
<accession>A0A5K8A2A9</accession>
<dbReference type="PANTHER" id="PTHR34475">
    <property type="match status" value="1"/>
</dbReference>
<dbReference type="InterPro" id="IPR010982">
    <property type="entry name" value="Lambda_DNA-bd_dom_sf"/>
</dbReference>
<dbReference type="EMBL" id="AP021876">
    <property type="protein sequence ID" value="BBO86400.1"/>
    <property type="molecule type" value="Genomic_DNA"/>
</dbReference>
<keyword evidence="2" id="KW-1133">Transmembrane helix</keyword>
<sequence>MESDSSRDTYGHYLQAFRLKAALSVEAVSKQTKIATHCLNAMEADDHAQLPPRPYVKSFIRSYAKAVGANADVALNLYLTDLERQAMTRQQRLKRQAKLSILRRTLLTIGIITSILLIVRYTDLFLDPEPPPDPALPQEDRLPPPATPAAQTDADPLMPVMVSEKLRLKVVAVEQTWLKVIVDGQNTRSYDLKPEERLELEGTRNFNLMIGNATGLQIFLNERPVKIYGSSGQVVSLKIP</sequence>
<dbReference type="AlphaFoldDB" id="A0A5K8A2A9"/>
<organism evidence="4 5">
    <name type="scientific">Desulfosarcina ovata subsp. sediminis</name>
    <dbReference type="NCBI Taxonomy" id="885957"/>
    <lineage>
        <taxon>Bacteria</taxon>
        <taxon>Pseudomonadati</taxon>
        <taxon>Thermodesulfobacteriota</taxon>
        <taxon>Desulfobacteria</taxon>
        <taxon>Desulfobacterales</taxon>
        <taxon>Desulfosarcinaceae</taxon>
        <taxon>Desulfosarcina</taxon>
    </lineage>
</organism>
<evidence type="ECO:0000256" key="1">
    <source>
        <dbReference type="SAM" id="MobiDB-lite"/>
    </source>
</evidence>
<name>A0A5K8A2A9_9BACT</name>
<dbReference type="GO" id="GO:0003677">
    <property type="term" value="F:DNA binding"/>
    <property type="evidence" value="ECO:0007669"/>
    <property type="project" value="InterPro"/>
</dbReference>
<gene>
    <name evidence="4" type="ORF">DSCO28_69660</name>
</gene>
<evidence type="ECO:0000256" key="2">
    <source>
        <dbReference type="SAM" id="Phobius"/>
    </source>
</evidence>
<feature type="region of interest" description="Disordered" evidence="1">
    <location>
        <begin position="129"/>
        <end position="153"/>
    </location>
</feature>
<dbReference type="InterPro" id="IPR025194">
    <property type="entry name" value="RodZ-like_C"/>
</dbReference>
<dbReference type="PANTHER" id="PTHR34475:SF1">
    <property type="entry name" value="CYTOSKELETON PROTEIN RODZ"/>
    <property type="match status" value="1"/>
</dbReference>
<evidence type="ECO:0000259" key="3">
    <source>
        <dbReference type="Pfam" id="PF13464"/>
    </source>
</evidence>
<feature type="domain" description="Cytoskeleton protein RodZ-like C-terminal" evidence="3">
    <location>
        <begin position="170"/>
        <end position="236"/>
    </location>
</feature>
<feature type="transmembrane region" description="Helical" evidence="2">
    <location>
        <begin position="101"/>
        <end position="121"/>
    </location>
</feature>
<dbReference type="InterPro" id="IPR050400">
    <property type="entry name" value="Bact_Cytoskel_RodZ"/>
</dbReference>
<dbReference type="Pfam" id="PF13464">
    <property type="entry name" value="RodZ_C"/>
    <property type="match status" value="1"/>
</dbReference>
<keyword evidence="2" id="KW-0472">Membrane</keyword>
<evidence type="ECO:0000313" key="4">
    <source>
        <dbReference type="EMBL" id="BBO86400.1"/>
    </source>
</evidence>
<reference evidence="4 5" key="1">
    <citation type="submission" date="2019-11" db="EMBL/GenBank/DDBJ databases">
        <title>Comparative genomics of hydrocarbon-degrading Desulfosarcina strains.</title>
        <authorList>
            <person name="Watanabe M."/>
            <person name="Kojima H."/>
            <person name="Fukui M."/>
        </authorList>
    </citation>
    <scope>NUCLEOTIDE SEQUENCE [LARGE SCALE GENOMIC DNA]</scope>
    <source>
        <strain evidence="4 5">28bB2T</strain>
    </source>
</reference>
<keyword evidence="2" id="KW-0812">Transmembrane</keyword>